<comment type="caution">
    <text evidence="8">The sequence shown here is derived from an EMBL/GenBank/DDBJ whole genome shotgun (WGS) entry which is preliminary data.</text>
</comment>
<evidence type="ECO:0000256" key="1">
    <source>
        <dbReference type="ARBA" id="ARBA00022723"/>
    </source>
</evidence>
<dbReference type="InterPro" id="IPR010666">
    <property type="entry name" value="Znf_GRF"/>
</dbReference>
<sequence length="151" mass="17122">MAMESDGVSSGRTERSSSSTQGVFLPDGVEDRDDVAPKCKCGVYAVLYMSKTANNPNRLFFGCPFFKKAGFPYCRFFQWLDRHTEHLARGGKKKCAEDNEDLERHKAMVGVENRVTRLEERVAAMEMKNKPNLMVIVCLFVLVVSVYVVWV</sequence>
<evidence type="ECO:0000256" key="3">
    <source>
        <dbReference type="ARBA" id="ARBA00022833"/>
    </source>
</evidence>
<protein>
    <recommendedName>
        <fullName evidence="7">GRF-type domain-containing protein</fullName>
    </recommendedName>
</protein>
<dbReference type="Proteomes" id="UP001341840">
    <property type="component" value="Unassembled WGS sequence"/>
</dbReference>
<feature type="region of interest" description="Disordered" evidence="5">
    <location>
        <begin position="1"/>
        <end position="29"/>
    </location>
</feature>
<evidence type="ECO:0000313" key="8">
    <source>
        <dbReference type="EMBL" id="MED6144530.1"/>
    </source>
</evidence>
<keyword evidence="6" id="KW-0812">Transmembrane</keyword>
<keyword evidence="9" id="KW-1185">Reference proteome</keyword>
<gene>
    <name evidence="8" type="ORF">PIB30_016377</name>
</gene>
<evidence type="ECO:0000256" key="2">
    <source>
        <dbReference type="ARBA" id="ARBA00022771"/>
    </source>
</evidence>
<name>A0ABU6T868_9FABA</name>
<dbReference type="PANTHER" id="PTHR33248">
    <property type="entry name" value="ZINC ION-BINDING PROTEIN"/>
    <property type="match status" value="1"/>
</dbReference>
<evidence type="ECO:0000256" key="5">
    <source>
        <dbReference type="SAM" id="MobiDB-lite"/>
    </source>
</evidence>
<reference evidence="8 9" key="1">
    <citation type="journal article" date="2023" name="Plants (Basel)">
        <title>Bridging the Gap: Combining Genomics and Transcriptomics Approaches to Understand Stylosanthes scabra, an Orphan Legume from the Brazilian Caatinga.</title>
        <authorList>
            <person name="Ferreira-Neto J.R.C."/>
            <person name="da Silva M.D."/>
            <person name="Binneck E."/>
            <person name="de Melo N.F."/>
            <person name="da Silva R.H."/>
            <person name="de Melo A.L.T.M."/>
            <person name="Pandolfi V."/>
            <person name="Bustamante F.O."/>
            <person name="Brasileiro-Vidal A.C."/>
            <person name="Benko-Iseppon A.M."/>
        </authorList>
    </citation>
    <scope>NUCLEOTIDE SEQUENCE [LARGE SCALE GENOMIC DNA]</scope>
    <source>
        <tissue evidence="8">Leaves</tissue>
    </source>
</reference>
<evidence type="ECO:0000259" key="7">
    <source>
        <dbReference type="PROSITE" id="PS51999"/>
    </source>
</evidence>
<dbReference type="EMBL" id="JASCZI010090667">
    <property type="protein sequence ID" value="MED6144530.1"/>
    <property type="molecule type" value="Genomic_DNA"/>
</dbReference>
<evidence type="ECO:0000313" key="9">
    <source>
        <dbReference type="Proteomes" id="UP001341840"/>
    </source>
</evidence>
<evidence type="ECO:0000256" key="4">
    <source>
        <dbReference type="PROSITE-ProRule" id="PRU01343"/>
    </source>
</evidence>
<proteinExistence type="predicted"/>
<keyword evidence="3" id="KW-0862">Zinc</keyword>
<keyword evidence="6" id="KW-1133">Transmembrane helix</keyword>
<accession>A0ABU6T868</accession>
<dbReference type="Pfam" id="PF06839">
    <property type="entry name" value="Zn_ribbon_GRF"/>
    <property type="match status" value="1"/>
</dbReference>
<dbReference type="PROSITE" id="PS51999">
    <property type="entry name" value="ZF_GRF"/>
    <property type="match status" value="1"/>
</dbReference>
<evidence type="ECO:0000256" key="6">
    <source>
        <dbReference type="SAM" id="Phobius"/>
    </source>
</evidence>
<feature type="domain" description="GRF-type" evidence="7">
    <location>
        <begin position="39"/>
        <end position="83"/>
    </location>
</feature>
<keyword evidence="6" id="KW-0472">Membrane</keyword>
<keyword evidence="2 4" id="KW-0863">Zinc-finger</keyword>
<organism evidence="8 9">
    <name type="scientific">Stylosanthes scabra</name>
    <dbReference type="NCBI Taxonomy" id="79078"/>
    <lineage>
        <taxon>Eukaryota</taxon>
        <taxon>Viridiplantae</taxon>
        <taxon>Streptophyta</taxon>
        <taxon>Embryophyta</taxon>
        <taxon>Tracheophyta</taxon>
        <taxon>Spermatophyta</taxon>
        <taxon>Magnoliopsida</taxon>
        <taxon>eudicotyledons</taxon>
        <taxon>Gunneridae</taxon>
        <taxon>Pentapetalae</taxon>
        <taxon>rosids</taxon>
        <taxon>fabids</taxon>
        <taxon>Fabales</taxon>
        <taxon>Fabaceae</taxon>
        <taxon>Papilionoideae</taxon>
        <taxon>50 kb inversion clade</taxon>
        <taxon>dalbergioids sensu lato</taxon>
        <taxon>Dalbergieae</taxon>
        <taxon>Pterocarpus clade</taxon>
        <taxon>Stylosanthes</taxon>
    </lineage>
</organism>
<keyword evidence="1" id="KW-0479">Metal-binding</keyword>
<feature type="transmembrane region" description="Helical" evidence="6">
    <location>
        <begin position="133"/>
        <end position="150"/>
    </location>
</feature>